<name>A0AAD9WE20_9HELO</name>
<dbReference type="Proteomes" id="UP001285354">
    <property type="component" value="Unassembled WGS sequence"/>
</dbReference>
<comment type="caution">
    <text evidence="4">The sequence shown here is derived from an EMBL/GenBank/DDBJ whole genome shotgun (WGS) entry which is preliminary data.</text>
</comment>
<evidence type="ECO:0000313" key="4">
    <source>
        <dbReference type="EMBL" id="KAK2628247.1"/>
    </source>
</evidence>
<dbReference type="EMBL" id="JAUBYV010000003">
    <property type="protein sequence ID" value="KAK2628247.1"/>
    <property type="molecule type" value="Genomic_DNA"/>
</dbReference>
<evidence type="ECO:0000256" key="1">
    <source>
        <dbReference type="SAM" id="MobiDB-lite"/>
    </source>
</evidence>
<dbReference type="SUPFAM" id="SSF48179">
    <property type="entry name" value="6-phosphogluconate dehydrogenase C-terminal domain-like"/>
    <property type="match status" value="1"/>
</dbReference>
<dbReference type="InterPro" id="IPR013328">
    <property type="entry name" value="6PGD_dom2"/>
</dbReference>
<dbReference type="InterPro" id="IPR028939">
    <property type="entry name" value="P5C_Rdtase_cat_N"/>
</dbReference>
<accession>A0AAD9WE20</accession>
<dbReference type="Pfam" id="PF03807">
    <property type="entry name" value="F420_oxidored"/>
    <property type="match status" value="1"/>
</dbReference>
<reference evidence="4" key="1">
    <citation type="submission" date="2023-06" db="EMBL/GenBank/DDBJ databases">
        <title>Draft genome of Marssonina rosae.</title>
        <authorList>
            <person name="Cheng Q."/>
        </authorList>
    </citation>
    <scope>NUCLEOTIDE SEQUENCE</scope>
    <source>
        <strain evidence="4">R4</strain>
    </source>
</reference>
<feature type="domain" description="Phosphogluconate dehydrogenase NAD-binding putative C-terminal" evidence="3">
    <location>
        <begin position="227"/>
        <end position="302"/>
    </location>
</feature>
<dbReference type="InterPro" id="IPR015814">
    <property type="entry name" value="Pgluconate_DH_NAD-bd_C"/>
</dbReference>
<dbReference type="Gene3D" id="3.40.50.720">
    <property type="entry name" value="NAD(P)-binding Rossmann-like Domain"/>
    <property type="match status" value="1"/>
</dbReference>
<evidence type="ECO:0008006" key="6">
    <source>
        <dbReference type="Google" id="ProtNLM"/>
    </source>
</evidence>
<dbReference type="Gene3D" id="1.10.1040.10">
    <property type="entry name" value="N-(1-d-carboxylethyl)-l-norvaline Dehydrogenase, domain 2"/>
    <property type="match status" value="1"/>
</dbReference>
<dbReference type="InterPro" id="IPR008927">
    <property type="entry name" value="6-PGluconate_DH-like_C_sf"/>
</dbReference>
<proteinExistence type="predicted"/>
<keyword evidence="5" id="KW-1185">Reference proteome</keyword>
<feature type="domain" description="Pyrroline-5-carboxylate reductase catalytic N-terminal" evidence="2">
    <location>
        <begin position="6"/>
        <end position="82"/>
    </location>
</feature>
<evidence type="ECO:0000259" key="3">
    <source>
        <dbReference type="Pfam" id="PF09130"/>
    </source>
</evidence>
<gene>
    <name evidence="4" type="ORF">QTJ16_002893</name>
</gene>
<evidence type="ECO:0000313" key="5">
    <source>
        <dbReference type="Proteomes" id="UP001285354"/>
    </source>
</evidence>
<feature type="region of interest" description="Disordered" evidence="1">
    <location>
        <begin position="154"/>
        <end position="178"/>
    </location>
</feature>
<sequence>MAPLATVGILSCGDMGIGVAKILLAHGYRVVTNIEGRSADTQARVQATSIETVLNDVSLVAASDYVFSIVPPRDALTIAKRITSAFASLRTPKALPFYFVDLNAISPNTARTIANLISNTAPAINFVDGGIIGHPPSLKSVPLGSEQAQSTNLSVTRSDSHAWNRPSISVSGPKPLSDSPISGQDLQDLLCIKHISSEIGPASGLKMCFATTTKGFTALCIQAFTTASQLGVLEELKTEMAELVPGLYKASASVVNMPPKAYRWVEEMKEIGRTHGAHGGFEFEGRDGKPGVFDAIAEIYRVIADDTVLGGEKTERRKRGRTVEDVALTVGEGLAAKKKKSD</sequence>
<dbReference type="AlphaFoldDB" id="A0AAD9WE20"/>
<protein>
    <recommendedName>
        <fullName evidence="6">6-phosphogluconate dehydrogenase C-terminal domain-like protein</fullName>
    </recommendedName>
</protein>
<organism evidence="4 5">
    <name type="scientific">Diplocarpon rosae</name>
    <dbReference type="NCBI Taxonomy" id="946125"/>
    <lineage>
        <taxon>Eukaryota</taxon>
        <taxon>Fungi</taxon>
        <taxon>Dikarya</taxon>
        <taxon>Ascomycota</taxon>
        <taxon>Pezizomycotina</taxon>
        <taxon>Leotiomycetes</taxon>
        <taxon>Helotiales</taxon>
        <taxon>Drepanopezizaceae</taxon>
        <taxon>Diplocarpon</taxon>
    </lineage>
</organism>
<dbReference type="Pfam" id="PF09130">
    <property type="entry name" value="DUF1932"/>
    <property type="match status" value="1"/>
</dbReference>
<evidence type="ECO:0000259" key="2">
    <source>
        <dbReference type="Pfam" id="PF03807"/>
    </source>
</evidence>
<dbReference type="SUPFAM" id="SSF51735">
    <property type="entry name" value="NAD(P)-binding Rossmann-fold domains"/>
    <property type="match status" value="1"/>
</dbReference>
<dbReference type="InterPro" id="IPR036291">
    <property type="entry name" value="NAD(P)-bd_dom_sf"/>
</dbReference>